<gene>
    <name evidence="1" type="ORF">PFISCL1PPCAC_12069</name>
</gene>
<proteinExistence type="predicted"/>
<evidence type="ECO:0000313" key="1">
    <source>
        <dbReference type="EMBL" id="GMT20772.1"/>
    </source>
</evidence>
<protein>
    <submittedName>
        <fullName evidence="1">Uncharacterized protein</fullName>
    </submittedName>
</protein>
<accession>A0AAV5VRX6</accession>
<dbReference type="Proteomes" id="UP001432322">
    <property type="component" value="Unassembled WGS sequence"/>
</dbReference>
<dbReference type="AlphaFoldDB" id="A0AAV5VRX6"/>
<dbReference type="PANTHER" id="PTHR31562">
    <property type="entry name" value="PROTEIN CBG18972"/>
    <property type="match status" value="1"/>
</dbReference>
<dbReference type="PANTHER" id="PTHR31562:SF9">
    <property type="entry name" value="GLYCOSYLTRANSFERASE FAMILY 8 PROTEIN"/>
    <property type="match status" value="1"/>
</dbReference>
<reference evidence="1" key="1">
    <citation type="submission" date="2023-10" db="EMBL/GenBank/DDBJ databases">
        <title>Genome assembly of Pristionchus species.</title>
        <authorList>
            <person name="Yoshida K."/>
            <person name="Sommer R.J."/>
        </authorList>
    </citation>
    <scope>NUCLEOTIDE SEQUENCE</scope>
    <source>
        <strain evidence="1">RS5133</strain>
    </source>
</reference>
<organism evidence="1 2">
    <name type="scientific">Pristionchus fissidentatus</name>
    <dbReference type="NCBI Taxonomy" id="1538716"/>
    <lineage>
        <taxon>Eukaryota</taxon>
        <taxon>Metazoa</taxon>
        <taxon>Ecdysozoa</taxon>
        <taxon>Nematoda</taxon>
        <taxon>Chromadorea</taxon>
        <taxon>Rhabditida</taxon>
        <taxon>Rhabditina</taxon>
        <taxon>Diplogasteromorpha</taxon>
        <taxon>Diplogasteroidea</taxon>
        <taxon>Neodiplogasteridae</taxon>
        <taxon>Pristionchus</taxon>
    </lineage>
</organism>
<dbReference type="EMBL" id="BTSY01000003">
    <property type="protein sequence ID" value="GMT20772.1"/>
    <property type="molecule type" value="Genomic_DNA"/>
</dbReference>
<sequence>EDLFGMQACTRMGAGWAHDLWIFHSHWATDDFMMHSLKEEKMTPYPSDKSEQKKCKDSFLNMEANGACNLVFPVLKKLDLNKCKAGMKGWLMEGRLQ</sequence>
<feature type="non-terminal residue" evidence="1">
    <location>
        <position position="1"/>
    </location>
</feature>
<evidence type="ECO:0000313" key="2">
    <source>
        <dbReference type="Proteomes" id="UP001432322"/>
    </source>
</evidence>
<comment type="caution">
    <text evidence="1">The sequence shown here is derived from an EMBL/GenBank/DDBJ whole genome shotgun (WGS) entry which is preliminary data.</text>
</comment>
<feature type="non-terminal residue" evidence="1">
    <location>
        <position position="97"/>
    </location>
</feature>
<keyword evidence="2" id="KW-1185">Reference proteome</keyword>
<name>A0AAV5VRX6_9BILA</name>